<name>A0ACB8RHU0_9AGAM</name>
<organism evidence="1 2">
    <name type="scientific">Auriscalpium vulgare</name>
    <dbReference type="NCBI Taxonomy" id="40419"/>
    <lineage>
        <taxon>Eukaryota</taxon>
        <taxon>Fungi</taxon>
        <taxon>Dikarya</taxon>
        <taxon>Basidiomycota</taxon>
        <taxon>Agaricomycotina</taxon>
        <taxon>Agaricomycetes</taxon>
        <taxon>Russulales</taxon>
        <taxon>Auriscalpiaceae</taxon>
        <taxon>Auriscalpium</taxon>
    </lineage>
</organism>
<dbReference type="EMBL" id="MU276007">
    <property type="protein sequence ID" value="KAI0043698.1"/>
    <property type="molecule type" value="Genomic_DNA"/>
</dbReference>
<protein>
    <submittedName>
        <fullName evidence="1">Uncharacterized protein</fullName>
    </submittedName>
</protein>
<evidence type="ECO:0000313" key="2">
    <source>
        <dbReference type="Proteomes" id="UP000814033"/>
    </source>
</evidence>
<accession>A0ACB8RHU0</accession>
<comment type="caution">
    <text evidence="1">The sequence shown here is derived from an EMBL/GenBank/DDBJ whole genome shotgun (WGS) entry which is preliminary data.</text>
</comment>
<gene>
    <name evidence="1" type="ORF">FA95DRAFT_1628721</name>
</gene>
<evidence type="ECO:0000313" key="1">
    <source>
        <dbReference type="EMBL" id="KAI0043698.1"/>
    </source>
</evidence>
<reference evidence="1" key="2">
    <citation type="journal article" date="2022" name="New Phytol.">
        <title>Evolutionary transition to the ectomycorrhizal habit in the genomes of a hyperdiverse lineage of mushroom-forming fungi.</title>
        <authorList>
            <person name="Looney B."/>
            <person name="Miyauchi S."/>
            <person name="Morin E."/>
            <person name="Drula E."/>
            <person name="Courty P.E."/>
            <person name="Kohler A."/>
            <person name="Kuo A."/>
            <person name="LaButti K."/>
            <person name="Pangilinan J."/>
            <person name="Lipzen A."/>
            <person name="Riley R."/>
            <person name="Andreopoulos W."/>
            <person name="He G."/>
            <person name="Johnson J."/>
            <person name="Nolan M."/>
            <person name="Tritt A."/>
            <person name="Barry K.W."/>
            <person name="Grigoriev I.V."/>
            <person name="Nagy L.G."/>
            <person name="Hibbett D."/>
            <person name="Henrissat B."/>
            <person name="Matheny P.B."/>
            <person name="Labbe J."/>
            <person name="Martin F.M."/>
        </authorList>
    </citation>
    <scope>NUCLEOTIDE SEQUENCE</scope>
    <source>
        <strain evidence="1">FP105234-sp</strain>
    </source>
</reference>
<reference evidence="1" key="1">
    <citation type="submission" date="2021-02" db="EMBL/GenBank/DDBJ databases">
        <authorList>
            <consortium name="DOE Joint Genome Institute"/>
            <person name="Ahrendt S."/>
            <person name="Looney B.P."/>
            <person name="Miyauchi S."/>
            <person name="Morin E."/>
            <person name="Drula E."/>
            <person name="Courty P.E."/>
            <person name="Chicoki N."/>
            <person name="Fauchery L."/>
            <person name="Kohler A."/>
            <person name="Kuo A."/>
            <person name="Labutti K."/>
            <person name="Pangilinan J."/>
            <person name="Lipzen A."/>
            <person name="Riley R."/>
            <person name="Andreopoulos W."/>
            <person name="He G."/>
            <person name="Johnson J."/>
            <person name="Barry K.W."/>
            <person name="Grigoriev I.V."/>
            <person name="Nagy L."/>
            <person name="Hibbett D."/>
            <person name="Henrissat B."/>
            <person name="Matheny P.B."/>
            <person name="Labbe J."/>
            <person name="Martin F."/>
        </authorList>
    </citation>
    <scope>NUCLEOTIDE SEQUENCE</scope>
    <source>
        <strain evidence="1">FP105234-sp</strain>
    </source>
</reference>
<keyword evidence="2" id="KW-1185">Reference proteome</keyword>
<proteinExistence type="predicted"/>
<sequence length="285" mass="32512">MPPYQWNEQEPWNSETLRGSVYEVPNTILDIVVSRCHAQWLSSFEPGDKEVSKNHMTWRLVFEDVYHVGASSLFAALLSMEPNTNASEDDTFTNLEPGLLCGRHFAPGVFTLKMLNYDTPTYSTVFSREYPLAAGITLGRFIETITERNMDKFLFNIYTYRKFYKGCGHFAVRAYEVWFDEGLITSLNAVQDPYKTFPEDIVHTYHPNGNHIHARVGLGRFLWSDPRFDRHSPRAPETMWSNGIPLWMHIVALHDIEAENRAAAAAALQAEAAAVDEAEEGLFIL</sequence>
<dbReference type="Proteomes" id="UP000814033">
    <property type="component" value="Unassembled WGS sequence"/>
</dbReference>